<reference evidence="11" key="2">
    <citation type="submission" date="2023-04" db="EMBL/GenBank/DDBJ databases">
        <authorList>
            <person name="Bu L."/>
            <person name="Lu L."/>
            <person name="Laidemitt M.R."/>
            <person name="Zhang S.M."/>
            <person name="Mutuku M."/>
            <person name="Mkoji G."/>
            <person name="Steinauer M."/>
            <person name="Loker E.S."/>
        </authorList>
    </citation>
    <scope>NUCLEOTIDE SEQUENCE</scope>
    <source>
        <strain evidence="11">KasaAsao</strain>
        <tissue evidence="11">Whole Snail</tissue>
    </source>
</reference>
<proteinExistence type="predicted"/>
<dbReference type="FunFam" id="3.30.160.60:FF:000072">
    <property type="entry name" value="zinc finger protein 143 isoform X1"/>
    <property type="match status" value="2"/>
</dbReference>
<dbReference type="Proteomes" id="UP001233172">
    <property type="component" value="Unassembled WGS sequence"/>
</dbReference>
<dbReference type="SMART" id="SM00355">
    <property type="entry name" value="ZnF_C2H2"/>
    <property type="match status" value="5"/>
</dbReference>
<dbReference type="EMBL" id="JASAOG010000039">
    <property type="protein sequence ID" value="KAK0059782.1"/>
    <property type="molecule type" value="Genomic_DNA"/>
</dbReference>
<feature type="region of interest" description="Disordered" evidence="9">
    <location>
        <begin position="593"/>
        <end position="628"/>
    </location>
</feature>
<evidence type="ECO:0000256" key="3">
    <source>
        <dbReference type="ARBA" id="ARBA00022737"/>
    </source>
</evidence>
<dbReference type="InterPro" id="IPR013087">
    <property type="entry name" value="Znf_C2H2_type"/>
</dbReference>
<keyword evidence="12" id="KW-1185">Reference proteome</keyword>
<keyword evidence="3" id="KW-0677">Repeat</keyword>
<evidence type="ECO:0000259" key="10">
    <source>
        <dbReference type="PROSITE" id="PS50157"/>
    </source>
</evidence>
<keyword evidence="2" id="KW-0479">Metal-binding</keyword>
<evidence type="ECO:0000256" key="4">
    <source>
        <dbReference type="ARBA" id="ARBA00022771"/>
    </source>
</evidence>
<dbReference type="InterPro" id="IPR036236">
    <property type="entry name" value="Znf_C2H2_sf"/>
</dbReference>
<dbReference type="GO" id="GO:0008270">
    <property type="term" value="F:zinc ion binding"/>
    <property type="evidence" value="ECO:0007669"/>
    <property type="project" value="UniProtKB-KW"/>
</dbReference>
<feature type="compositionally biased region" description="Basic and acidic residues" evidence="9">
    <location>
        <begin position="126"/>
        <end position="155"/>
    </location>
</feature>
<evidence type="ECO:0000256" key="6">
    <source>
        <dbReference type="ARBA" id="ARBA00023125"/>
    </source>
</evidence>
<dbReference type="Gene3D" id="3.30.160.60">
    <property type="entry name" value="Classic Zinc Finger"/>
    <property type="match status" value="5"/>
</dbReference>
<keyword evidence="7" id="KW-0539">Nucleus</keyword>
<keyword evidence="4 8" id="KW-0863">Zinc-finger</keyword>
<gene>
    <name evidence="11" type="ORF">Bpfe_010641</name>
</gene>
<evidence type="ECO:0000256" key="9">
    <source>
        <dbReference type="SAM" id="MobiDB-lite"/>
    </source>
</evidence>
<sequence length="628" mass="69964">MDHSNPDLMRASVLGDNYSVLTALASLFAIQHHETEKNEASINAPFLVLTNVPGKDSLLANVILGTQHSKNGLAKGVNSESKEAIVPSLEQVHAIATANLIASTQLDIAKQLAEENAHSEPQTCKSVDKKFNKSTRRERQTTEKRTAKSIEDSLKSNKKGGNLASEPKSLVCSFEGCNRKFAWLNHLKYHELTHTNNRQFKCPDESCGKTFFTAQRLNVHLMTHTGIRPFRCEHQDCGKTFTTAGNLKNHQRIHSGEQPFVCDVQTCGKRFTELSSLKKHKITHSGGKPFECNVCGRKFTQSGSRRQHMLRHHLEDEIRNSFQQERKGDSAQKVKEKSDMVQERSVNTTEESNSLSSAEQMLVLNNTYDESGVFHHGLSDPVNVTKQSIRDTDSLSLTHDLLTHDGLHDETLDVKTDDLVVMSDYSATDIVYTADILDHEEVTHANYVSSHVDYSEQINPSCYSSHEEITHPSDYGGQAMSQAGNFPSHDHEITVTDYVTESCISNLEHKELGSAFIDDTRHGFIGAEEIAVCHYSHSPLSTDLAISEIVTTSDCAHGSDTHTDLELCPNKSCLTLSGLLSNHSHCALEQRSSNMVRQHNHSSETLHHSSSKSDIHMDPMMECDEEPR</sequence>
<evidence type="ECO:0000256" key="7">
    <source>
        <dbReference type="ARBA" id="ARBA00023242"/>
    </source>
</evidence>
<feature type="compositionally biased region" description="Polar residues" evidence="9">
    <location>
        <begin position="344"/>
        <end position="354"/>
    </location>
</feature>
<feature type="domain" description="C2H2-type" evidence="10">
    <location>
        <begin position="200"/>
        <end position="229"/>
    </location>
</feature>
<dbReference type="GO" id="GO:0000981">
    <property type="term" value="F:DNA-binding transcription factor activity, RNA polymerase II-specific"/>
    <property type="evidence" value="ECO:0007669"/>
    <property type="project" value="TreeGrafter"/>
</dbReference>
<dbReference type="FunFam" id="3.30.160.60:FF:000875">
    <property type="entry name" value="zinc finger protein 236 isoform X7"/>
    <property type="match status" value="1"/>
</dbReference>
<keyword evidence="6" id="KW-0238">DNA-binding</keyword>
<feature type="compositionally biased region" description="Basic and acidic residues" evidence="9">
    <location>
        <begin position="322"/>
        <end position="342"/>
    </location>
</feature>
<comment type="subcellular location">
    <subcellularLocation>
        <location evidence="1">Nucleus</location>
    </subcellularLocation>
</comment>
<feature type="compositionally biased region" description="Basic and acidic residues" evidence="9">
    <location>
        <begin position="601"/>
        <end position="619"/>
    </location>
</feature>
<dbReference type="GO" id="GO:0000785">
    <property type="term" value="C:chromatin"/>
    <property type="evidence" value="ECO:0007669"/>
    <property type="project" value="TreeGrafter"/>
</dbReference>
<evidence type="ECO:0000313" key="12">
    <source>
        <dbReference type="Proteomes" id="UP001233172"/>
    </source>
</evidence>
<evidence type="ECO:0000256" key="1">
    <source>
        <dbReference type="ARBA" id="ARBA00004123"/>
    </source>
</evidence>
<feature type="domain" description="C2H2-type" evidence="10">
    <location>
        <begin position="290"/>
        <end position="317"/>
    </location>
</feature>
<dbReference type="GO" id="GO:0031519">
    <property type="term" value="C:PcG protein complex"/>
    <property type="evidence" value="ECO:0007669"/>
    <property type="project" value="TreeGrafter"/>
</dbReference>
<keyword evidence="5" id="KW-0862">Zinc</keyword>
<feature type="region of interest" description="Disordered" evidence="9">
    <location>
        <begin position="322"/>
        <end position="354"/>
    </location>
</feature>
<evidence type="ECO:0000256" key="2">
    <source>
        <dbReference type="ARBA" id="ARBA00022723"/>
    </source>
</evidence>
<evidence type="ECO:0000256" key="5">
    <source>
        <dbReference type="ARBA" id="ARBA00022833"/>
    </source>
</evidence>
<dbReference type="PROSITE" id="PS00028">
    <property type="entry name" value="ZINC_FINGER_C2H2_1"/>
    <property type="match status" value="5"/>
</dbReference>
<dbReference type="PROSITE" id="PS50157">
    <property type="entry name" value="ZINC_FINGER_C2H2_2"/>
    <property type="match status" value="5"/>
</dbReference>
<name>A0AAD8BTI3_BIOPF</name>
<dbReference type="Pfam" id="PF00096">
    <property type="entry name" value="zf-C2H2"/>
    <property type="match status" value="4"/>
</dbReference>
<dbReference type="GO" id="GO:0005667">
    <property type="term" value="C:transcription regulator complex"/>
    <property type="evidence" value="ECO:0007669"/>
    <property type="project" value="TreeGrafter"/>
</dbReference>
<dbReference type="SUPFAM" id="SSF57667">
    <property type="entry name" value="beta-beta-alpha zinc fingers"/>
    <property type="match status" value="3"/>
</dbReference>
<dbReference type="AlphaFoldDB" id="A0AAD8BTI3"/>
<feature type="domain" description="C2H2-type" evidence="10">
    <location>
        <begin position="170"/>
        <end position="199"/>
    </location>
</feature>
<comment type="caution">
    <text evidence="11">The sequence shown here is derived from an EMBL/GenBank/DDBJ whole genome shotgun (WGS) entry which is preliminary data.</text>
</comment>
<feature type="region of interest" description="Disordered" evidence="9">
    <location>
        <begin position="114"/>
        <end position="164"/>
    </location>
</feature>
<dbReference type="GO" id="GO:0000978">
    <property type="term" value="F:RNA polymerase II cis-regulatory region sequence-specific DNA binding"/>
    <property type="evidence" value="ECO:0007669"/>
    <property type="project" value="TreeGrafter"/>
</dbReference>
<evidence type="ECO:0000256" key="8">
    <source>
        <dbReference type="PROSITE-ProRule" id="PRU00042"/>
    </source>
</evidence>
<dbReference type="PANTHER" id="PTHR14003:SF23">
    <property type="entry name" value="ZINC FINGER PROTEIN 143"/>
    <property type="match status" value="1"/>
</dbReference>
<protein>
    <submittedName>
        <fullName evidence="11">Zinc finger protein 43</fullName>
    </submittedName>
</protein>
<dbReference type="PANTHER" id="PTHR14003">
    <property type="entry name" value="TRANSCRIPTIONAL REPRESSOR PROTEIN YY"/>
    <property type="match status" value="1"/>
</dbReference>
<accession>A0AAD8BTI3</accession>
<feature type="domain" description="C2H2-type" evidence="10">
    <location>
        <begin position="260"/>
        <end position="289"/>
    </location>
</feature>
<organism evidence="11 12">
    <name type="scientific">Biomphalaria pfeifferi</name>
    <name type="common">Bloodfluke planorb</name>
    <name type="synonym">Freshwater snail</name>
    <dbReference type="NCBI Taxonomy" id="112525"/>
    <lineage>
        <taxon>Eukaryota</taxon>
        <taxon>Metazoa</taxon>
        <taxon>Spiralia</taxon>
        <taxon>Lophotrochozoa</taxon>
        <taxon>Mollusca</taxon>
        <taxon>Gastropoda</taxon>
        <taxon>Heterobranchia</taxon>
        <taxon>Euthyneura</taxon>
        <taxon>Panpulmonata</taxon>
        <taxon>Hygrophila</taxon>
        <taxon>Lymnaeoidea</taxon>
        <taxon>Planorbidae</taxon>
        <taxon>Biomphalaria</taxon>
    </lineage>
</organism>
<feature type="domain" description="C2H2-type" evidence="10">
    <location>
        <begin position="230"/>
        <end position="259"/>
    </location>
</feature>
<dbReference type="FunFam" id="3.30.160.60:FF:000125">
    <property type="entry name" value="Putative zinc finger protein 143"/>
    <property type="match status" value="2"/>
</dbReference>
<reference evidence="11" key="1">
    <citation type="journal article" date="2023" name="PLoS Negl. Trop. Dis.">
        <title>A genome sequence for Biomphalaria pfeifferi, the major vector snail for the human-infecting parasite Schistosoma mansoni.</title>
        <authorList>
            <person name="Bu L."/>
            <person name="Lu L."/>
            <person name="Laidemitt M.R."/>
            <person name="Zhang S.M."/>
            <person name="Mutuku M."/>
            <person name="Mkoji G."/>
            <person name="Steinauer M."/>
            <person name="Loker E.S."/>
        </authorList>
    </citation>
    <scope>NUCLEOTIDE SEQUENCE</scope>
    <source>
        <strain evidence="11">KasaAsao</strain>
    </source>
</reference>
<evidence type="ECO:0000313" key="11">
    <source>
        <dbReference type="EMBL" id="KAK0059782.1"/>
    </source>
</evidence>